<dbReference type="Proteomes" id="UP000826656">
    <property type="component" value="Unassembled WGS sequence"/>
</dbReference>
<comment type="caution">
    <text evidence="1">The sequence shown here is derived from an EMBL/GenBank/DDBJ whole genome shotgun (WGS) entry which is preliminary data.</text>
</comment>
<gene>
    <name evidence="1" type="ORF">KY290_011397</name>
</gene>
<evidence type="ECO:0000313" key="2">
    <source>
        <dbReference type="Proteomes" id="UP000826656"/>
    </source>
</evidence>
<dbReference type="EMBL" id="JAIVGD010000005">
    <property type="protein sequence ID" value="KAH0774260.1"/>
    <property type="molecule type" value="Genomic_DNA"/>
</dbReference>
<organism evidence="1 2">
    <name type="scientific">Solanum tuberosum</name>
    <name type="common">Potato</name>
    <dbReference type="NCBI Taxonomy" id="4113"/>
    <lineage>
        <taxon>Eukaryota</taxon>
        <taxon>Viridiplantae</taxon>
        <taxon>Streptophyta</taxon>
        <taxon>Embryophyta</taxon>
        <taxon>Tracheophyta</taxon>
        <taxon>Spermatophyta</taxon>
        <taxon>Magnoliopsida</taxon>
        <taxon>eudicotyledons</taxon>
        <taxon>Gunneridae</taxon>
        <taxon>Pentapetalae</taxon>
        <taxon>asterids</taxon>
        <taxon>lamiids</taxon>
        <taxon>Solanales</taxon>
        <taxon>Solanaceae</taxon>
        <taxon>Solanoideae</taxon>
        <taxon>Solaneae</taxon>
        <taxon>Solanum</taxon>
    </lineage>
</organism>
<keyword evidence="2" id="KW-1185">Reference proteome</keyword>
<reference evidence="1 2" key="1">
    <citation type="journal article" date="2021" name="bioRxiv">
        <title>Chromosome-scale and haplotype-resolved genome assembly of a tetraploid potato cultivar.</title>
        <authorList>
            <person name="Sun H."/>
            <person name="Jiao W.-B."/>
            <person name="Krause K."/>
            <person name="Campoy J.A."/>
            <person name="Goel M."/>
            <person name="Folz-Donahue K."/>
            <person name="Kukat C."/>
            <person name="Huettel B."/>
            <person name="Schneeberger K."/>
        </authorList>
    </citation>
    <scope>NUCLEOTIDE SEQUENCE [LARGE SCALE GENOMIC DNA]</scope>
    <source>
        <strain evidence="1">SolTubOtavaFocal</strain>
        <tissue evidence="1">Leaves</tissue>
    </source>
</reference>
<dbReference type="Gene3D" id="1.20.120.1080">
    <property type="match status" value="1"/>
</dbReference>
<name>A0ABQ7W0Y9_SOLTU</name>
<proteinExistence type="predicted"/>
<protein>
    <submittedName>
        <fullName evidence="1">Uncharacterized protein</fullName>
    </submittedName>
</protein>
<accession>A0ABQ7W0Y9</accession>
<sequence length="115" mass="12913">MIWVITDLGERLAVLPLSPEIGNLLLTSSGYNCILDVLIICSMMAGLFTNPQNNLLKDICDYLDLKLPELWRPGKKYVGNVANTVLQCPEDFGLEGYNWFEMTSIAIHPTVPHMM</sequence>
<evidence type="ECO:0000313" key="1">
    <source>
        <dbReference type="EMBL" id="KAH0774260.1"/>
    </source>
</evidence>